<name>A0A840MPZ5_9BRAD</name>
<dbReference type="AlphaFoldDB" id="A0A840MPZ5"/>
<sequence>MDNYPENLKPPQDEWGGIDKTQFSQWWATVKAQFPTVPDNVAQYWLHEHWGRSPYRYMASRRYAFELMQWETLRLKEIRSTWDNFHPAQAGCIEQGRKLVTEEQFGQLYPTGVYMKAHKNFPAPIIVLDNRDGHLNVDYPPIWDVPACFALIEGHSRFSIASYLRSIGGLGHSVDVWLMKKNPH</sequence>
<accession>A0A840MPZ5</accession>
<dbReference type="RefSeq" id="WP_184081945.1">
    <property type="nucleotide sequence ID" value="NZ_JACHIJ010000001.1"/>
</dbReference>
<dbReference type="Proteomes" id="UP000521227">
    <property type="component" value="Unassembled WGS sequence"/>
</dbReference>
<comment type="caution">
    <text evidence="1">The sequence shown here is derived from an EMBL/GenBank/DDBJ whole genome shotgun (WGS) entry which is preliminary data.</text>
</comment>
<gene>
    <name evidence="1" type="ORF">HNQ36_000001</name>
</gene>
<dbReference type="EMBL" id="JACHIJ010000001">
    <property type="protein sequence ID" value="MBB5050053.1"/>
    <property type="molecule type" value="Genomic_DNA"/>
</dbReference>
<evidence type="ECO:0000313" key="1">
    <source>
        <dbReference type="EMBL" id="MBB5050053.1"/>
    </source>
</evidence>
<proteinExistence type="predicted"/>
<reference evidence="1 2" key="1">
    <citation type="submission" date="2020-08" db="EMBL/GenBank/DDBJ databases">
        <title>Genomic Encyclopedia of Type Strains, Phase IV (KMG-IV): sequencing the most valuable type-strain genomes for metagenomic binning, comparative biology and taxonomic classification.</title>
        <authorList>
            <person name="Goeker M."/>
        </authorList>
    </citation>
    <scope>NUCLEOTIDE SEQUENCE [LARGE SCALE GENOMIC DNA]</scope>
    <source>
        <strain evidence="1 2">DSM 17498</strain>
    </source>
</reference>
<organism evidence="1 2">
    <name type="scientific">Afipia massiliensis</name>
    <dbReference type="NCBI Taxonomy" id="211460"/>
    <lineage>
        <taxon>Bacteria</taxon>
        <taxon>Pseudomonadati</taxon>
        <taxon>Pseudomonadota</taxon>
        <taxon>Alphaproteobacteria</taxon>
        <taxon>Hyphomicrobiales</taxon>
        <taxon>Nitrobacteraceae</taxon>
        <taxon>Afipia</taxon>
    </lineage>
</organism>
<protein>
    <submittedName>
        <fullName evidence="1">Uncharacterized protein</fullName>
    </submittedName>
</protein>
<evidence type="ECO:0000313" key="2">
    <source>
        <dbReference type="Proteomes" id="UP000521227"/>
    </source>
</evidence>